<keyword evidence="1" id="KW-0498">Mitosis</keyword>
<dbReference type="GO" id="GO:0051301">
    <property type="term" value="P:cell division"/>
    <property type="evidence" value="ECO:0007669"/>
    <property type="project" value="UniProtKB-UniRule"/>
</dbReference>
<sequence length="186" mass="20934">MATTCARPSDPFGEHVSVMKALYQEYHKRDDFDSIAAVDSVLADVRELILQREASVKDIVKELSQQVRDLDASSRYPHPEGSHERRVAALKADINVETQRQELIERASQIAQKSKSIAESAATEEPILRHQLSLFAHISKISWRLDQEERIQGTVSDTAKGDIWPVDINPSSCTPFEAVNKLWALI</sequence>
<dbReference type="AlphaFoldDB" id="A0A699ZFW2"/>
<keyword evidence="3" id="KW-1185">Reference proteome</keyword>
<comment type="caution">
    <text evidence="2">The sequence shown here is derived from an EMBL/GenBank/DDBJ whole genome shotgun (WGS) entry which is preliminary data.</text>
</comment>
<keyword evidence="1" id="KW-0131">Cell cycle</keyword>
<dbReference type="Proteomes" id="UP000485058">
    <property type="component" value="Unassembled WGS sequence"/>
</dbReference>
<dbReference type="InterPro" id="IPR013252">
    <property type="entry name" value="Ndc80_Spc24"/>
</dbReference>
<keyword evidence="1" id="KW-0132">Cell division</keyword>
<proteinExistence type="inferred from homology"/>
<keyword evidence="1" id="KW-0137">Centromere</keyword>
<accession>A0A699ZFW2</accession>
<comment type="similarity">
    <text evidence="1">Belongs to the SPC24 family.</text>
</comment>
<dbReference type="EMBL" id="BLLF01001762">
    <property type="protein sequence ID" value="GFH21101.1"/>
    <property type="molecule type" value="Genomic_DNA"/>
</dbReference>
<gene>
    <name evidence="2" type="ORF">HaLaN_18340</name>
</gene>
<evidence type="ECO:0000256" key="1">
    <source>
        <dbReference type="RuleBase" id="RU368011"/>
    </source>
</evidence>
<keyword evidence="1" id="KW-0539">Nucleus</keyword>
<dbReference type="Pfam" id="PF08286">
    <property type="entry name" value="Spc24"/>
    <property type="match status" value="1"/>
</dbReference>
<dbReference type="GO" id="GO:0005634">
    <property type="term" value="C:nucleus"/>
    <property type="evidence" value="ECO:0007669"/>
    <property type="project" value="UniProtKB-SubCell"/>
</dbReference>
<dbReference type="Gene3D" id="3.30.160.570">
    <property type="entry name" value="Ncd80 complex, Spc24 subunit"/>
    <property type="match status" value="1"/>
</dbReference>
<protein>
    <recommendedName>
        <fullName evidence="1">Kinetochore protein Spc24</fullName>
    </recommendedName>
</protein>
<comment type="function">
    <text evidence="1">Acts as a component of the essential kinetochore-associated NDC80 complex, which is required for chromosome segregation and spindle checkpoint activity.</text>
</comment>
<organism evidence="2 3">
    <name type="scientific">Haematococcus lacustris</name>
    <name type="common">Green alga</name>
    <name type="synonym">Haematococcus pluvialis</name>
    <dbReference type="NCBI Taxonomy" id="44745"/>
    <lineage>
        <taxon>Eukaryota</taxon>
        <taxon>Viridiplantae</taxon>
        <taxon>Chlorophyta</taxon>
        <taxon>core chlorophytes</taxon>
        <taxon>Chlorophyceae</taxon>
        <taxon>CS clade</taxon>
        <taxon>Chlamydomonadales</taxon>
        <taxon>Haematococcaceae</taxon>
        <taxon>Haematococcus</taxon>
    </lineage>
</organism>
<reference evidence="2 3" key="1">
    <citation type="submission" date="2020-02" db="EMBL/GenBank/DDBJ databases">
        <title>Draft genome sequence of Haematococcus lacustris strain NIES-144.</title>
        <authorList>
            <person name="Morimoto D."/>
            <person name="Nakagawa S."/>
            <person name="Yoshida T."/>
            <person name="Sawayama S."/>
        </authorList>
    </citation>
    <scope>NUCLEOTIDE SEQUENCE [LARGE SCALE GENOMIC DNA]</scope>
    <source>
        <strain evidence="2 3">NIES-144</strain>
    </source>
</reference>
<name>A0A699ZFW2_HAELA</name>
<keyword evidence="1" id="KW-0158">Chromosome</keyword>
<dbReference type="GO" id="GO:0000776">
    <property type="term" value="C:kinetochore"/>
    <property type="evidence" value="ECO:0007669"/>
    <property type="project" value="UniProtKB-KW"/>
</dbReference>
<comment type="subcellular location">
    <subcellularLocation>
        <location evidence="1">Nucleus</location>
    </subcellularLocation>
    <subcellularLocation>
        <location evidence="1">Chromosome</location>
        <location evidence="1">Centromere</location>
        <location evidence="1">Kinetochore</location>
    </subcellularLocation>
</comment>
<keyword evidence="1" id="KW-0995">Kinetochore</keyword>
<evidence type="ECO:0000313" key="3">
    <source>
        <dbReference type="Proteomes" id="UP000485058"/>
    </source>
</evidence>
<evidence type="ECO:0000313" key="2">
    <source>
        <dbReference type="EMBL" id="GFH21101.1"/>
    </source>
</evidence>
<comment type="subunit">
    <text evidence="1">Component of the NDC80 complex.</text>
</comment>